<dbReference type="GO" id="GO:0005634">
    <property type="term" value="C:nucleus"/>
    <property type="evidence" value="ECO:0007669"/>
    <property type="project" value="TreeGrafter"/>
</dbReference>
<dbReference type="AlphaFoldDB" id="A0AAN8TKM0"/>
<sequence length="113" mass="13420">MFESYEMQPINKTTFSNFEQGGTFENELMKEDEYDYNHDLAILKSIYHYLFNHGVTPNPYLENFIDYIEASIPNMKFHGRKLVTKIVALEHQLFSIMEMTAVRLLFSDHLNFL</sequence>
<accession>A0AAN8TKM0</accession>
<dbReference type="PANTHER" id="PTHR31662">
    <property type="entry name" value="BNAANNG10740D PROTEIN-RELATED"/>
    <property type="match status" value="1"/>
</dbReference>
<gene>
    <name evidence="1" type="ORF">RDI58_018981</name>
</gene>
<dbReference type="InterPro" id="IPR007592">
    <property type="entry name" value="GEBP"/>
</dbReference>
<reference evidence="1 2" key="1">
    <citation type="submission" date="2024-02" db="EMBL/GenBank/DDBJ databases">
        <title>de novo genome assembly of Solanum bulbocastanum strain 11H21.</title>
        <authorList>
            <person name="Hosaka A.J."/>
        </authorList>
    </citation>
    <scope>NUCLEOTIDE SEQUENCE [LARGE SCALE GENOMIC DNA]</scope>
    <source>
        <tissue evidence="1">Young leaves</tissue>
    </source>
</reference>
<organism evidence="1 2">
    <name type="scientific">Solanum bulbocastanum</name>
    <name type="common">Wild potato</name>
    <dbReference type="NCBI Taxonomy" id="147425"/>
    <lineage>
        <taxon>Eukaryota</taxon>
        <taxon>Viridiplantae</taxon>
        <taxon>Streptophyta</taxon>
        <taxon>Embryophyta</taxon>
        <taxon>Tracheophyta</taxon>
        <taxon>Spermatophyta</taxon>
        <taxon>Magnoliopsida</taxon>
        <taxon>eudicotyledons</taxon>
        <taxon>Gunneridae</taxon>
        <taxon>Pentapetalae</taxon>
        <taxon>asterids</taxon>
        <taxon>lamiids</taxon>
        <taxon>Solanales</taxon>
        <taxon>Solanaceae</taxon>
        <taxon>Solanoideae</taxon>
        <taxon>Solaneae</taxon>
        <taxon>Solanum</taxon>
    </lineage>
</organism>
<protein>
    <submittedName>
        <fullName evidence="1">Uncharacterized protein</fullName>
    </submittedName>
</protein>
<dbReference type="PANTHER" id="PTHR31662:SF80">
    <property type="match status" value="1"/>
</dbReference>
<proteinExistence type="predicted"/>
<dbReference type="EMBL" id="JBANQN010000007">
    <property type="protein sequence ID" value="KAK6785526.1"/>
    <property type="molecule type" value="Genomic_DNA"/>
</dbReference>
<evidence type="ECO:0000313" key="1">
    <source>
        <dbReference type="EMBL" id="KAK6785526.1"/>
    </source>
</evidence>
<dbReference type="GO" id="GO:0006355">
    <property type="term" value="P:regulation of DNA-templated transcription"/>
    <property type="evidence" value="ECO:0007669"/>
    <property type="project" value="InterPro"/>
</dbReference>
<evidence type="ECO:0000313" key="2">
    <source>
        <dbReference type="Proteomes" id="UP001371456"/>
    </source>
</evidence>
<keyword evidence="2" id="KW-1185">Reference proteome</keyword>
<dbReference type="Proteomes" id="UP001371456">
    <property type="component" value="Unassembled WGS sequence"/>
</dbReference>
<name>A0AAN8TKM0_SOLBU</name>
<comment type="caution">
    <text evidence="1">The sequence shown here is derived from an EMBL/GenBank/DDBJ whole genome shotgun (WGS) entry which is preliminary data.</text>
</comment>